<proteinExistence type="predicted"/>
<name>A0AAW0GIK2_9APHY</name>
<dbReference type="Proteomes" id="UP001385951">
    <property type="component" value="Unassembled WGS sequence"/>
</dbReference>
<dbReference type="AlphaFoldDB" id="A0AAW0GIK2"/>
<protein>
    <recommendedName>
        <fullName evidence="4">Chromatin elongation factor spt5</fullName>
    </recommendedName>
</protein>
<dbReference type="InterPro" id="IPR008991">
    <property type="entry name" value="Translation_prot_SH3-like_sf"/>
</dbReference>
<feature type="compositionally biased region" description="Basic residues" evidence="1">
    <location>
        <begin position="29"/>
        <end position="42"/>
    </location>
</feature>
<dbReference type="SUPFAM" id="SSF50104">
    <property type="entry name" value="Translation proteins SH3-like domain"/>
    <property type="match status" value="1"/>
</dbReference>
<evidence type="ECO:0000313" key="3">
    <source>
        <dbReference type="Proteomes" id="UP001385951"/>
    </source>
</evidence>
<evidence type="ECO:0000313" key="2">
    <source>
        <dbReference type="EMBL" id="KAK7689281.1"/>
    </source>
</evidence>
<sequence length="880" mass="98651">MSTKKNARLSHEVESIDSSGHEESASRLVTKRPKHNAQRPKRNPFISLEAAEGSEDDEDDEDEVIVEDQDVISHAGEAMSSNADDEEPGDIPYGSPMDYLSTNAEGLAGHYEKVAASQRRRARGDDPFDSNKVPKSVVQAILQPTTHDNEIWKVPLRTGHRTEEEETALLTKMCQYLIIWQTRFENNPSSNPPPRISSIFMTPSDPRAIFVECRTHADCVGFMSRFHFRCDEISLVELTERSKLLLPHAFPTSQPSLLENITKCIDAHVWVSTRGGTDIAYVLENQMTEDKYEVLRLPDLPSAGTQGGTRRRLLSFEDVKLLLETRRQKVADLPGNLFVLLNKTTKRRREFLGGLEKVEVPKKFARIIDAPDPQDLLPFVQARETSARFFDWVHETESRVKDGDSSPFASLKGTFFKSQEFEWLTADVLLQYADRFASATLDVGDRVEIRESAPTELRGSRGGCIVDAQNDTVQVKLEDDLVVIVQRCHARKTFCSGDPVSVINGPHKGLCGLVLAVEDPIVHVICGTMQELTSHNYQSSNACSIPIYSLRLIRSTNITMTVPFKRVEQTAIRPFEVGHKVIIDKNRYGKEMPGEVVEVQGQFYVVQTAHGSMVVEFSDLHPEQRLEPRSRRHWLVGKNVLVIYEHTWKGHRGTVRDVNIPNEQAIVQLSAQTINFSNANQVIPFQCLALDLSTTLLPRLAPVVPTPCIPEVMLTSGSNRYDAVVRTPPPEFGENSIRPNLGDIERDLAGGASWLLTQRARQYLPMGTFRLRVRASKSIQQVWSVSKQGSPSSSGEVLIELCGKKKGTQWAKTTSIDINPIAKSDIGQTVFVLYQAHPRYDIGILKSMTDSKQCSVKFPGENGLVEDISSRFLVVYKLNR</sequence>
<accession>A0AAW0GIK2</accession>
<feature type="compositionally biased region" description="Basic and acidic residues" evidence="1">
    <location>
        <begin position="9"/>
        <end position="25"/>
    </location>
</feature>
<dbReference type="EMBL" id="JASBNA010000008">
    <property type="protein sequence ID" value="KAK7689281.1"/>
    <property type="molecule type" value="Genomic_DNA"/>
</dbReference>
<gene>
    <name evidence="2" type="ORF">QCA50_007072</name>
</gene>
<dbReference type="GO" id="GO:0006354">
    <property type="term" value="P:DNA-templated transcription elongation"/>
    <property type="evidence" value="ECO:0007669"/>
    <property type="project" value="InterPro"/>
</dbReference>
<dbReference type="InterPro" id="IPR036735">
    <property type="entry name" value="NGN_dom_sf"/>
</dbReference>
<dbReference type="InterPro" id="IPR014722">
    <property type="entry name" value="Rib_uL2_dom2"/>
</dbReference>
<dbReference type="Gene3D" id="3.30.70.940">
    <property type="entry name" value="NusG, N-terminal domain"/>
    <property type="match status" value="1"/>
</dbReference>
<comment type="caution">
    <text evidence="2">The sequence shown here is derived from an EMBL/GenBank/DDBJ whole genome shotgun (WGS) entry which is preliminary data.</text>
</comment>
<keyword evidence="3" id="KW-1185">Reference proteome</keyword>
<evidence type="ECO:0000256" key="1">
    <source>
        <dbReference type="SAM" id="MobiDB-lite"/>
    </source>
</evidence>
<feature type="region of interest" description="Disordered" evidence="1">
    <location>
        <begin position="1"/>
        <end position="89"/>
    </location>
</feature>
<organism evidence="2 3">
    <name type="scientific">Cerrena zonata</name>
    <dbReference type="NCBI Taxonomy" id="2478898"/>
    <lineage>
        <taxon>Eukaryota</taxon>
        <taxon>Fungi</taxon>
        <taxon>Dikarya</taxon>
        <taxon>Basidiomycota</taxon>
        <taxon>Agaricomycotina</taxon>
        <taxon>Agaricomycetes</taxon>
        <taxon>Polyporales</taxon>
        <taxon>Cerrenaceae</taxon>
        <taxon>Cerrena</taxon>
    </lineage>
</organism>
<reference evidence="2 3" key="1">
    <citation type="submission" date="2022-09" db="EMBL/GenBank/DDBJ databases">
        <authorList>
            <person name="Palmer J.M."/>
        </authorList>
    </citation>
    <scope>NUCLEOTIDE SEQUENCE [LARGE SCALE GENOMIC DNA]</scope>
    <source>
        <strain evidence="2 3">DSM 7382</strain>
    </source>
</reference>
<evidence type="ECO:0008006" key="4">
    <source>
        <dbReference type="Google" id="ProtNLM"/>
    </source>
</evidence>
<dbReference type="Gene3D" id="2.30.30.30">
    <property type="match status" value="1"/>
</dbReference>
<feature type="compositionally biased region" description="Acidic residues" evidence="1">
    <location>
        <begin position="52"/>
        <end position="70"/>
    </location>
</feature>